<comment type="caution">
    <text evidence="2">The sequence shown here is derived from an EMBL/GenBank/DDBJ whole genome shotgun (WGS) entry which is preliminary data.</text>
</comment>
<evidence type="ECO:0000256" key="1">
    <source>
        <dbReference type="SAM" id="Phobius"/>
    </source>
</evidence>
<dbReference type="AlphaFoldDB" id="A0A7C3ZCV4"/>
<dbReference type="InterPro" id="IPR019088">
    <property type="entry name" value="CHP02186-rel_TM"/>
</dbReference>
<dbReference type="EMBL" id="DTMF01000263">
    <property type="protein sequence ID" value="HGF34831.1"/>
    <property type="molecule type" value="Genomic_DNA"/>
</dbReference>
<gene>
    <name evidence="2" type="ORF">ENW96_10665</name>
</gene>
<organism evidence="2">
    <name type="scientific">Desulfobacca acetoxidans</name>
    <dbReference type="NCBI Taxonomy" id="60893"/>
    <lineage>
        <taxon>Bacteria</taxon>
        <taxon>Pseudomonadati</taxon>
        <taxon>Thermodesulfobacteriota</taxon>
        <taxon>Desulfobaccia</taxon>
        <taxon>Desulfobaccales</taxon>
        <taxon>Desulfobaccaceae</taxon>
        <taxon>Desulfobacca</taxon>
    </lineage>
</organism>
<accession>A0A7C3ZCV4</accession>
<dbReference type="Pfam" id="PF09608">
    <property type="entry name" value="Alph_Pro_TM"/>
    <property type="match status" value="1"/>
</dbReference>
<keyword evidence="1" id="KW-0472">Membrane</keyword>
<reference evidence="2" key="1">
    <citation type="journal article" date="2020" name="mSystems">
        <title>Genome- and Community-Level Interaction Insights into Carbon Utilization and Element Cycling Functions of Hydrothermarchaeota in Hydrothermal Sediment.</title>
        <authorList>
            <person name="Zhou Z."/>
            <person name="Liu Y."/>
            <person name="Xu W."/>
            <person name="Pan J."/>
            <person name="Luo Z.H."/>
            <person name="Li M."/>
        </authorList>
    </citation>
    <scope>NUCLEOTIDE SEQUENCE [LARGE SCALE GENOMIC DNA]</scope>
    <source>
        <strain evidence="2">SpSt-897</strain>
    </source>
</reference>
<feature type="transmembrane region" description="Helical" evidence="1">
    <location>
        <begin position="227"/>
        <end position="249"/>
    </location>
</feature>
<keyword evidence="1" id="KW-1133">Transmembrane helix</keyword>
<name>A0A7C3ZCV4_9BACT</name>
<sequence length="255" mass="27190">MPGKVNRGWKVWILAGLLVLVLTGSVRAESVSVQVTPDVIEISSFYQGAEIALTGSIPAGYQAVAEVTGPARQERLMRKGRRGPLWMNVGELTVSGAPSLYLVSSSEAGLLTGDSPWGLKALAQRLTLGGQVEDREKAKFTEQFLELKQSESLYGAWPGGLQTSPAEDGRVKVTGKFWLPANVKPDTYKVCLIAVQEGKAAGRQCADLPIKMVGFPALLMTLAFEHAALYGILAVVIAIVTGFIMGYLFKGGGGH</sequence>
<evidence type="ECO:0008006" key="3">
    <source>
        <dbReference type="Google" id="ProtNLM"/>
    </source>
</evidence>
<evidence type="ECO:0000313" key="2">
    <source>
        <dbReference type="EMBL" id="HGF34831.1"/>
    </source>
</evidence>
<protein>
    <recommendedName>
        <fullName evidence="3">Transmembrane protein</fullName>
    </recommendedName>
</protein>
<keyword evidence="1" id="KW-0812">Transmembrane</keyword>
<proteinExistence type="predicted"/>